<gene>
    <name evidence="2" type="ORF">B7O87_01265</name>
</gene>
<organism evidence="2 3">
    <name type="scientific">Cylindrospermopsis raciborskii CENA303</name>
    <dbReference type="NCBI Taxonomy" id="1170769"/>
    <lineage>
        <taxon>Bacteria</taxon>
        <taxon>Bacillati</taxon>
        <taxon>Cyanobacteriota</taxon>
        <taxon>Cyanophyceae</taxon>
        <taxon>Nostocales</taxon>
        <taxon>Aphanizomenonaceae</taxon>
        <taxon>Cylindrospermopsis</taxon>
    </lineage>
</organism>
<proteinExistence type="predicted"/>
<keyword evidence="1" id="KW-0812">Transmembrane</keyword>
<reference evidence="3" key="1">
    <citation type="submission" date="2017-04" db="EMBL/GenBank/DDBJ databases">
        <authorList>
            <person name="Abreu V.A."/>
            <person name="Popin R.V."/>
            <person name="Rigonato J."/>
            <person name="Andreote A.P."/>
            <person name="Schaker P.C."/>
            <person name="Hoff-Risseti C."/>
            <person name="Alvarenga D.O."/>
            <person name="Varani A.M."/>
            <person name="Fiore M.F."/>
        </authorList>
    </citation>
    <scope>NUCLEOTIDE SEQUENCE [LARGE SCALE GENOMIC DNA]</scope>
    <source>
        <strain evidence="3">CENA303</strain>
    </source>
</reference>
<keyword evidence="1" id="KW-1133">Transmembrane helix</keyword>
<dbReference type="Proteomes" id="UP000192997">
    <property type="component" value="Unassembled WGS sequence"/>
</dbReference>
<sequence>MFKVYPKQLLTYYFEEQFRYYHLVFLGLLALSGVYSISYLRGQNQVKSSFNPPSVQVAKVVTNRPSSIKVARPVVKINKQKAVKAVWNLRQVQRKAKEIKTLSQGAINVGVVVSSYPKISQPFYTVKVLENHPDSTTSPVYWFRVSSSNGAIQPLDLVSNKYTTLANWNPDGI</sequence>
<evidence type="ECO:0000256" key="1">
    <source>
        <dbReference type="SAM" id="Phobius"/>
    </source>
</evidence>
<dbReference type="EMBL" id="NBYN01000004">
    <property type="protein sequence ID" value="OSO97133.1"/>
    <property type="molecule type" value="Genomic_DNA"/>
</dbReference>
<feature type="transmembrane region" description="Helical" evidence="1">
    <location>
        <begin position="20"/>
        <end position="40"/>
    </location>
</feature>
<accession>A0A1X4GJ47</accession>
<keyword evidence="1" id="KW-0472">Membrane</keyword>
<dbReference type="RefSeq" id="WP_009342620.1">
    <property type="nucleotide sequence ID" value="NZ_NBYN01000004.1"/>
</dbReference>
<evidence type="ECO:0000313" key="2">
    <source>
        <dbReference type="EMBL" id="OSO97133.1"/>
    </source>
</evidence>
<dbReference type="AlphaFoldDB" id="A0A1X4GJ47"/>
<protein>
    <submittedName>
        <fullName evidence="2">Uncharacterized protein</fullName>
    </submittedName>
</protein>
<name>A0A1X4GJ47_9CYAN</name>
<evidence type="ECO:0000313" key="3">
    <source>
        <dbReference type="Proteomes" id="UP000192997"/>
    </source>
</evidence>
<comment type="caution">
    <text evidence="2">The sequence shown here is derived from an EMBL/GenBank/DDBJ whole genome shotgun (WGS) entry which is preliminary data.</text>
</comment>